<evidence type="ECO:0000256" key="8">
    <source>
        <dbReference type="ARBA" id="ARBA00022618"/>
    </source>
</evidence>
<accession>A0A067PZE7</accession>
<dbReference type="HOGENOM" id="CLU_138063_4_0_1"/>
<evidence type="ECO:0000256" key="5">
    <source>
        <dbReference type="ARBA" id="ARBA00020260"/>
    </source>
</evidence>
<evidence type="ECO:0000256" key="7">
    <source>
        <dbReference type="ARBA" id="ARBA00022490"/>
    </source>
</evidence>
<evidence type="ECO:0000256" key="14">
    <source>
        <dbReference type="ARBA" id="ARBA00023242"/>
    </source>
</evidence>
<evidence type="ECO:0000256" key="6">
    <source>
        <dbReference type="ARBA" id="ARBA00022454"/>
    </source>
</evidence>
<evidence type="ECO:0000256" key="1">
    <source>
        <dbReference type="ARBA" id="ARBA00004123"/>
    </source>
</evidence>
<dbReference type="OrthoDB" id="3230169at2759"/>
<evidence type="ECO:0000256" key="16">
    <source>
        <dbReference type="ARBA" id="ARBA00023328"/>
    </source>
</evidence>
<evidence type="ECO:0000256" key="17">
    <source>
        <dbReference type="ARBA" id="ARBA00030568"/>
    </source>
</evidence>
<evidence type="ECO:0000256" key="4">
    <source>
        <dbReference type="ARBA" id="ARBA00005501"/>
    </source>
</evidence>
<dbReference type="GO" id="GO:0044732">
    <property type="term" value="C:mitotic spindle pole body"/>
    <property type="evidence" value="ECO:0007669"/>
    <property type="project" value="TreeGrafter"/>
</dbReference>
<evidence type="ECO:0000256" key="3">
    <source>
        <dbReference type="ARBA" id="ARBA00004629"/>
    </source>
</evidence>
<dbReference type="GO" id="GO:0051301">
    <property type="term" value="P:cell division"/>
    <property type="evidence" value="ECO:0007669"/>
    <property type="project" value="UniProtKB-KW"/>
</dbReference>
<dbReference type="AlphaFoldDB" id="A0A067PZE7"/>
<dbReference type="GO" id="GO:1990023">
    <property type="term" value="C:mitotic spindle midzone"/>
    <property type="evidence" value="ECO:0007669"/>
    <property type="project" value="TreeGrafter"/>
</dbReference>
<dbReference type="GO" id="GO:0042729">
    <property type="term" value="C:DASH complex"/>
    <property type="evidence" value="ECO:0007669"/>
    <property type="project" value="InterPro"/>
</dbReference>
<keyword evidence="11" id="KW-0159">Chromosome partition</keyword>
<feature type="region of interest" description="Disordered" evidence="18">
    <location>
        <begin position="1"/>
        <end position="21"/>
    </location>
</feature>
<keyword evidence="13" id="KW-0206">Cytoskeleton</keyword>
<keyword evidence="9" id="KW-0493">Microtubule</keyword>
<name>A0A067PZE7_9AGAM</name>
<sequence length="121" mass="13121">MRQPVAPIRSSQSSSAAATKLQEKQKEYEAVVALERASSNFARRMEEMCVDCEVMGDAGIVHGQVLAQWPDMLEILALFQETEDADLSSDEPPATHGVVPGQKLVRIPIDGLQTAERQGGA</sequence>
<keyword evidence="14" id="KW-0539">Nucleus</keyword>
<gene>
    <name evidence="19" type="ORF">JAAARDRAFT_132104</name>
</gene>
<keyword evidence="8" id="KW-0132">Cell division</keyword>
<keyword evidence="7" id="KW-0963">Cytoplasm</keyword>
<dbReference type="PANTHER" id="PTHR28036">
    <property type="entry name" value="DASH COMPLEX SUBUNIT DAD2"/>
    <property type="match status" value="1"/>
</dbReference>
<evidence type="ECO:0000256" key="9">
    <source>
        <dbReference type="ARBA" id="ARBA00022701"/>
    </source>
</evidence>
<comment type="subcellular location">
    <subcellularLocation>
        <location evidence="3">Chromosome</location>
        <location evidence="3">Centromere</location>
        <location evidence="3">Kinetochore</location>
    </subcellularLocation>
    <subcellularLocation>
        <location evidence="2">Cytoplasm</location>
        <location evidence="2">Cytoskeleton</location>
        <location evidence="2">Spindle</location>
    </subcellularLocation>
    <subcellularLocation>
        <location evidence="1">Nucleus</location>
    </subcellularLocation>
</comment>
<evidence type="ECO:0000313" key="20">
    <source>
        <dbReference type="Proteomes" id="UP000027265"/>
    </source>
</evidence>
<evidence type="ECO:0000256" key="2">
    <source>
        <dbReference type="ARBA" id="ARBA00004186"/>
    </source>
</evidence>
<dbReference type="InParanoid" id="A0A067PZE7"/>
<dbReference type="GO" id="GO:0008608">
    <property type="term" value="P:attachment of spindle microtubules to kinetochore"/>
    <property type="evidence" value="ECO:0007669"/>
    <property type="project" value="TreeGrafter"/>
</dbReference>
<keyword evidence="12" id="KW-0995">Kinetochore</keyword>
<dbReference type="Pfam" id="PF08654">
    <property type="entry name" value="DASH_Dad2"/>
    <property type="match status" value="1"/>
</dbReference>
<dbReference type="PANTHER" id="PTHR28036:SF1">
    <property type="entry name" value="DASH COMPLEX SUBUNIT DAD2"/>
    <property type="match status" value="1"/>
</dbReference>
<keyword evidence="6" id="KW-0158">Chromosome</keyword>
<keyword evidence="16" id="KW-0137">Centromere</keyword>
<dbReference type="InterPro" id="IPR013963">
    <property type="entry name" value="DASH_Dad2"/>
</dbReference>
<comment type="similarity">
    <text evidence="4">Belongs to the DASH complex DAD2 family.</text>
</comment>
<evidence type="ECO:0000256" key="13">
    <source>
        <dbReference type="ARBA" id="ARBA00023212"/>
    </source>
</evidence>
<dbReference type="GO" id="GO:0000278">
    <property type="term" value="P:mitotic cell cycle"/>
    <property type="evidence" value="ECO:0007669"/>
    <property type="project" value="InterPro"/>
</dbReference>
<evidence type="ECO:0000256" key="18">
    <source>
        <dbReference type="SAM" id="MobiDB-lite"/>
    </source>
</evidence>
<dbReference type="GO" id="GO:0005874">
    <property type="term" value="C:microtubule"/>
    <property type="evidence" value="ECO:0007669"/>
    <property type="project" value="UniProtKB-KW"/>
</dbReference>
<dbReference type="Proteomes" id="UP000027265">
    <property type="component" value="Unassembled WGS sequence"/>
</dbReference>
<keyword evidence="15" id="KW-0131">Cell cycle</keyword>
<dbReference type="EMBL" id="KL197721">
    <property type="protein sequence ID" value="KDQ56632.1"/>
    <property type="molecule type" value="Genomic_DNA"/>
</dbReference>
<evidence type="ECO:0000313" key="19">
    <source>
        <dbReference type="EMBL" id="KDQ56632.1"/>
    </source>
</evidence>
<reference evidence="20" key="1">
    <citation type="journal article" date="2014" name="Proc. Natl. Acad. Sci. U.S.A.">
        <title>Extensive sampling of basidiomycete genomes demonstrates inadequacy of the white-rot/brown-rot paradigm for wood decay fungi.</title>
        <authorList>
            <person name="Riley R."/>
            <person name="Salamov A.A."/>
            <person name="Brown D.W."/>
            <person name="Nagy L.G."/>
            <person name="Floudas D."/>
            <person name="Held B.W."/>
            <person name="Levasseur A."/>
            <person name="Lombard V."/>
            <person name="Morin E."/>
            <person name="Otillar R."/>
            <person name="Lindquist E.A."/>
            <person name="Sun H."/>
            <person name="LaButti K.M."/>
            <person name="Schmutz J."/>
            <person name="Jabbour D."/>
            <person name="Luo H."/>
            <person name="Baker S.E."/>
            <person name="Pisabarro A.G."/>
            <person name="Walton J.D."/>
            <person name="Blanchette R.A."/>
            <person name="Henrissat B."/>
            <person name="Martin F."/>
            <person name="Cullen D."/>
            <person name="Hibbett D.S."/>
            <person name="Grigoriev I.V."/>
        </authorList>
    </citation>
    <scope>NUCLEOTIDE SEQUENCE [LARGE SCALE GENOMIC DNA]</scope>
    <source>
        <strain evidence="20">MUCL 33604</strain>
    </source>
</reference>
<keyword evidence="10" id="KW-0498">Mitosis</keyword>
<evidence type="ECO:0000256" key="11">
    <source>
        <dbReference type="ARBA" id="ARBA00022829"/>
    </source>
</evidence>
<organism evidence="19 20">
    <name type="scientific">Jaapia argillacea MUCL 33604</name>
    <dbReference type="NCBI Taxonomy" id="933084"/>
    <lineage>
        <taxon>Eukaryota</taxon>
        <taxon>Fungi</taxon>
        <taxon>Dikarya</taxon>
        <taxon>Basidiomycota</taxon>
        <taxon>Agaricomycotina</taxon>
        <taxon>Agaricomycetes</taxon>
        <taxon>Agaricomycetidae</taxon>
        <taxon>Jaapiales</taxon>
        <taxon>Jaapiaceae</taxon>
        <taxon>Jaapia</taxon>
    </lineage>
</organism>
<evidence type="ECO:0000256" key="12">
    <source>
        <dbReference type="ARBA" id="ARBA00022838"/>
    </source>
</evidence>
<keyword evidence="20" id="KW-1185">Reference proteome</keyword>
<proteinExistence type="inferred from homology"/>
<evidence type="ECO:0000256" key="15">
    <source>
        <dbReference type="ARBA" id="ARBA00023306"/>
    </source>
</evidence>
<protein>
    <recommendedName>
        <fullName evidence="5">DASH complex subunit DAD2</fullName>
    </recommendedName>
    <alternativeName>
        <fullName evidence="17">Outer kinetochore protein DAD2</fullName>
    </alternativeName>
</protein>
<evidence type="ECO:0000256" key="10">
    <source>
        <dbReference type="ARBA" id="ARBA00022776"/>
    </source>
</evidence>